<dbReference type="Proteomes" id="UP000886191">
    <property type="component" value="Unassembled WGS sequence"/>
</dbReference>
<reference evidence="1" key="1">
    <citation type="journal article" date="2020" name="mSystems">
        <title>Genome- and Community-Level Interaction Insights into Carbon Utilization and Element Cycling Functions of Hydrothermarchaeota in Hydrothermal Sediment.</title>
        <authorList>
            <person name="Zhou Z."/>
            <person name="Liu Y."/>
            <person name="Xu W."/>
            <person name="Pan J."/>
            <person name="Luo Z.H."/>
            <person name="Li M."/>
        </authorList>
    </citation>
    <scope>NUCLEOTIDE SEQUENCE [LARGE SCALE GENOMIC DNA]</scope>
    <source>
        <strain evidence="1">HyVt-345</strain>
    </source>
</reference>
<proteinExistence type="predicted"/>
<evidence type="ECO:0000313" key="1">
    <source>
        <dbReference type="EMBL" id="HEA21115.1"/>
    </source>
</evidence>
<dbReference type="InterPro" id="IPR048012">
    <property type="entry name" value="BfmA-like_N"/>
</dbReference>
<dbReference type="EMBL" id="DRGL01000030">
    <property type="protein sequence ID" value="HEA21115.1"/>
    <property type="molecule type" value="Genomic_DNA"/>
</dbReference>
<gene>
    <name evidence="1" type="ORF">ENH87_09370</name>
</gene>
<sequence length="185" mass="21178">MNSSKTFSNIRFKKKTAQRFQTFSRQFFKTHTVALQTMLDFFFYNEISPKESFGPNARTLGNLIKKRFNGLAAIMKEMERHGVLPTKAMMELLFEHTPQNSAKQGSTKPGSKGKNIQDDAFFTSAFESIELQKENTILKQKLDGSRNRLKEVLDNIQVTKGGFGKTKLVLHMDITKFQELKSLSK</sequence>
<accession>A0A831QPU9</accession>
<comment type="caution">
    <text evidence="1">The sequence shown here is derived from an EMBL/GenBank/DDBJ whole genome shotgun (WGS) entry which is preliminary data.</text>
</comment>
<organism evidence="1">
    <name type="scientific">Pricia antarctica</name>
    <dbReference type="NCBI Taxonomy" id="641691"/>
    <lineage>
        <taxon>Bacteria</taxon>
        <taxon>Pseudomonadati</taxon>
        <taxon>Bacteroidota</taxon>
        <taxon>Flavobacteriia</taxon>
        <taxon>Flavobacteriales</taxon>
        <taxon>Flavobacteriaceae</taxon>
        <taxon>Pricia</taxon>
    </lineage>
</organism>
<name>A0A831QPU9_9FLAO</name>
<dbReference type="NCBIfam" id="NF041200">
    <property type="entry name" value="mob_BfmA_Nterm"/>
    <property type="match status" value="1"/>
</dbReference>
<dbReference type="AlphaFoldDB" id="A0A831QPU9"/>
<protein>
    <submittedName>
        <fullName evidence="1">Uncharacterized protein</fullName>
    </submittedName>
</protein>